<sequence length="186" mass="20823">MFGDSDRFSRLYASLAPQSDDTPLSSDSAWRLFIGWLLYRLLYCDAEDTDNHSRLVTLLASRFPPDLTDVVSFVDPDMALLRLSQRLDTLKASLLCIYRAAGTLVQTCASLLYPSPVPCQTSAFERLASCLLLAPRRIFEQMAQSPFVSGQGRVATQPPAYLVETFRECIGEHLPQVVLPPELYPF</sequence>
<evidence type="ECO:0000313" key="2">
    <source>
        <dbReference type="Proteomes" id="UP000281553"/>
    </source>
</evidence>
<dbReference type="OrthoDB" id="8193282at2759"/>
<dbReference type="AlphaFoldDB" id="A0A3P7LIJ6"/>
<keyword evidence="2" id="KW-1185">Reference proteome</keyword>
<reference evidence="1 2" key="1">
    <citation type="submission" date="2018-11" db="EMBL/GenBank/DDBJ databases">
        <authorList>
            <consortium name="Pathogen Informatics"/>
        </authorList>
    </citation>
    <scope>NUCLEOTIDE SEQUENCE [LARGE SCALE GENOMIC DNA]</scope>
</reference>
<dbReference type="Proteomes" id="UP000281553">
    <property type="component" value="Unassembled WGS sequence"/>
</dbReference>
<protein>
    <submittedName>
        <fullName evidence="1">Uncharacterized protein</fullName>
    </submittedName>
</protein>
<organism evidence="1 2">
    <name type="scientific">Dibothriocephalus latus</name>
    <name type="common">Fish tapeworm</name>
    <name type="synonym">Diphyllobothrium latum</name>
    <dbReference type="NCBI Taxonomy" id="60516"/>
    <lineage>
        <taxon>Eukaryota</taxon>
        <taxon>Metazoa</taxon>
        <taxon>Spiralia</taxon>
        <taxon>Lophotrochozoa</taxon>
        <taxon>Platyhelminthes</taxon>
        <taxon>Cestoda</taxon>
        <taxon>Eucestoda</taxon>
        <taxon>Diphyllobothriidea</taxon>
        <taxon>Diphyllobothriidae</taxon>
        <taxon>Dibothriocephalus</taxon>
    </lineage>
</organism>
<accession>A0A3P7LIJ6</accession>
<dbReference type="EMBL" id="UYRU01066820">
    <property type="protein sequence ID" value="VDN16715.1"/>
    <property type="molecule type" value="Genomic_DNA"/>
</dbReference>
<gene>
    <name evidence="1" type="ORF">DILT_LOCUS12546</name>
</gene>
<evidence type="ECO:0000313" key="1">
    <source>
        <dbReference type="EMBL" id="VDN16715.1"/>
    </source>
</evidence>
<name>A0A3P7LIJ6_DIBLA</name>
<proteinExistence type="predicted"/>